<sequence length="251" mass="28082">MAQKQLWPDNEVQSGPTVSATELGTYARARFCRRCAWIRLHIKNLPYQSFPGIFSSIDRYNKLIVQNHFDREGHAPSWLAQLGEAGEYIDPPHWSSFKTLDEETGITLRGEADGIFRLADDSYVIVDYKTSRYNPARPGMFSNYEVQLNAYALIAERQGLSPVSKLALVYMEPATDRTTAQEPDLVDDRGFTMGFLAKVVPVELRQAQLLPPLLRQARSVWDMDVPPEGAKGCKDCAAVSGLLKGLGRSTN</sequence>
<evidence type="ECO:0000313" key="2">
    <source>
        <dbReference type="EMBL" id="SUZ84727.1"/>
    </source>
</evidence>
<dbReference type="Gene3D" id="3.90.320.10">
    <property type="match status" value="1"/>
</dbReference>
<reference evidence="2" key="1">
    <citation type="submission" date="2018-05" db="EMBL/GenBank/DDBJ databases">
        <authorList>
            <person name="Lanie J.A."/>
            <person name="Ng W.-L."/>
            <person name="Kazmierczak K.M."/>
            <person name="Andrzejewski T.M."/>
            <person name="Davidsen T.M."/>
            <person name="Wayne K.J."/>
            <person name="Tettelin H."/>
            <person name="Glass J.I."/>
            <person name="Rusch D."/>
            <person name="Podicherti R."/>
            <person name="Tsui H.-C.T."/>
            <person name="Winkler M.E."/>
        </authorList>
    </citation>
    <scope>NUCLEOTIDE SEQUENCE</scope>
</reference>
<dbReference type="AlphaFoldDB" id="A0A381R4G7"/>
<dbReference type="Pfam" id="PF12705">
    <property type="entry name" value="PDDEXK_1"/>
    <property type="match status" value="1"/>
</dbReference>
<protein>
    <recommendedName>
        <fullName evidence="1">PD-(D/E)XK endonuclease-like domain-containing protein</fullName>
    </recommendedName>
</protein>
<dbReference type="InterPro" id="IPR011335">
    <property type="entry name" value="Restrct_endonuc-II-like"/>
</dbReference>
<proteinExistence type="predicted"/>
<dbReference type="EMBL" id="UINC01001604">
    <property type="protein sequence ID" value="SUZ84727.1"/>
    <property type="molecule type" value="Genomic_DNA"/>
</dbReference>
<evidence type="ECO:0000259" key="1">
    <source>
        <dbReference type="Pfam" id="PF12705"/>
    </source>
</evidence>
<accession>A0A381R4G7</accession>
<organism evidence="2">
    <name type="scientific">marine metagenome</name>
    <dbReference type="NCBI Taxonomy" id="408172"/>
    <lineage>
        <taxon>unclassified sequences</taxon>
        <taxon>metagenomes</taxon>
        <taxon>ecological metagenomes</taxon>
    </lineage>
</organism>
<dbReference type="SUPFAM" id="SSF52980">
    <property type="entry name" value="Restriction endonuclease-like"/>
    <property type="match status" value="1"/>
</dbReference>
<feature type="domain" description="PD-(D/E)XK endonuclease-like" evidence="1">
    <location>
        <begin position="98"/>
        <end position="238"/>
    </location>
</feature>
<dbReference type="InterPro" id="IPR038726">
    <property type="entry name" value="PDDEXK_AddAB-type"/>
</dbReference>
<dbReference type="InterPro" id="IPR011604">
    <property type="entry name" value="PDDEXK-like_dom_sf"/>
</dbReference>
<name>A0A381R4G7_9ZZZZ</name>
<gene>
    <name evidence="2" type="ORF">METZ01_LOCUS37581</name>
</gene>